<feature type="region of interest" description="Disordered" evidence="1">
    <location>
        <begin position="102"/>
        <end position="147"/>
    </location>
</feature>
<feature type="region of interest" description="Disordered" evidence="1">
    <location>
        <begin position="43"/>
        <end position="74"/>
    </location>
</feature>
<accession>Q6ERL5</accession>
<dbReference type="InterPro" id="IPR008552">
    <property type="entry name" value="DUF834"/>
</dbReference>
<evidence type="ECO:0000313" key="3">
    <source>
        <dbReference type="EMBL" id="BAD28705.1"/>
    </source>
</evidence>
<evidence type="ECO:0000259" key="2">
    <source>
        <dbReference type="Pfam" id="PF05754"/>
    </source>
</evidence>
<dbReference type="Pfam" id="PF05754">
    <property type="entry name" value="DUF834"/>
    <property type="match status" value="1"/>
</dbReference>
<dbReference type="AlphaFoldDB" id="Q6ERL5"/>
<dbReference type="Proteomes" id="UP000000763">
    <property type="component" value="Chromosome 9"/>
</dbReference>
<evidence type="ECO:0000256" key="1">
    <source>
        <dbReference type="SAM" id="MobiDB-lite"/>
    </source>
</evidence>
<feature type="domain" description="DUF834" evidence="2">
    <location>
        <begin position="62"/>
        <end position="115"/>
    </location>
</feature>
<protein>
    <recommendedName>
        <fullName evidence="2">DUF834 domain-containing protein</fullName>
    </recommendedName>
</protein>
<proteinExistence type="predicted"/>
<feature type="compositionally biased region" description="Low complexity" evidence="1">
    <location>
        <begin position="102"/>
        <end position="117"/>
    </location>
</feature>
<reference evidence="4" key="2">
    <citation type="journal article" date="2008" name="Nucleic Acids Res.">
        <title>The rice annotation project database (RAP-DB): 2008 update.</title>
        <authorList>
            <consortium name="The rice annotation project (RAP)"/>
        </authorList>
    </citation>
    <scope>GENOME REANNOTATION</scope>
    <source>
        <strain evidence="4">cv. Nipponbare</strain>
    </source>
</reference>
<name>Q6ERL5_ORYSJ</name>
<gene>
    <name evidence="3" type="primary">OJ1118_A10.24</name>
</gene>
<sequence>MDSPATPRTSRRFLVWHPAMNHAIQKVKPLPTLACGWHGHLRVEDDDANSPVQENTTDDDGRRPAARFQGGTVRVDGGDGAPVVFGGCEGAAEVLLLRAHPTAATDGSGDDASGGATRPEDRRRRRRLEQGGGGSTGDGSTWDLGQTEEDIKGMLYIGLD</sequence>
<dbReference type="EMBL" id="AP005554">
    <property type="protein sequence ID" value="BAD28705.1"/>
    <property type="molecule type" value="Genomic_DNA"/>
</dbReference>
<reference evidence="4" key="1">
    <citation type="journal article" date="2005" name="Nature">
        <title>The map-based sequence of the rice genome.</title>
        <authorList>
            <consortium name="International rice genome sequencing project (IRGSP)"/>
            <person name="Matsumoto T."/>
            <person name="Wu J."/>
            <person name="Kanamori H."/>
            <person name="Katayose Y."/>
            <person name="Fujisawa M."/>
            <person name="Namiki N."/>
            <person name="Mizuno H."/>
            <person name="Yamamoto K."/>
            <person name="Antonio B.A."/>
            <person name="Baba T."/>
            <person name="Sakata K."/>
            <person name="Nagamura Y."/>
            <person name="Aoki H."/>
            <person name="Arikawa K."/>
            <person name="Arita K."/>
            <person name="Bito T."/>
            <person name="Chiden Y."/>
            <person name="Fujitsuka N."/>
            <person name="Fukunaka R."/>
            <person name="Hamada M."/>
            <person name="Harada C."/>
            <person name="Hayashi A."/>
            <person name="Hijishita S."/>
            <person name="Honda M."/>
            <person name="Hosokawa S."/>
            <person name="Ichikawa Y."/>
            <person name="Idonuma A."/>
            <person name="Iijima M."/>
            <person name="Ikeda M."/>
            <person name="Ikeno M."/>
            <person name="Ito K."/>
            <person name="Ito S."/>
            <person name="Ito T."/>
            <person name="Ito Y."/>
            <person name="Ito Y."/>
            <person name="Iwabuchi A."/>
            <person name="Kamiya K."/>
            <person name="Karasawa W."/>
            <person name="Kurita K."/>
            <person name="Katagiri S."/>
            <person name="Kikuta A."/>
            <person name="Kobayashi H."/>
            <person name="Kobayashi N."/>
            <person name="Machita K."/>
            <person name="Maehara T."/>
            <person name="Masukawa M."/>
            <person name="Mizubayashi T."/>
            <person name="Mukai Y."/>
            <person name="Nagasaki H."/>
            <person name="Nagata Y."/>
            <person name="Naito S."/>
            <person name="Nakashima M."/>
            <person name="Nakama Y."/>
            <person name="Nakamichi Y."/>
            <person name="Nakamura M."/>
            <person name="Meguro A."/>
            <person name="Negishi M."/>
            <person name="Ohta I."/>
            <person name="Ohta T."/>
            <person name="Okamoto M."/>
            <person name="Ono N."/>
            <person name="Saji S."/>
            <person name="Sakaguchi M."/>
            <person name="Sakai K."/>
            <person name="Shibata M."/>
            <person name="Shimokawa T."/>
            <person name="Song J."/>
            <person name="Takazaki Y."/>
            <person name="Terasawa K."/>
            <person name="Tsugane M."/>
            <person name="Tsuji K."/>
            <person name="Ueda S."/>
            <person name="Waki K."/>
            <person name="Yamagata H."/>
            <person name="Yamamoto M."/>
            <person name="Yamamoto S."/>
            <person name="Yamane H."/>
            <person name="Yoshiki S."/>
            <person name="Yoshihara R."/>
            <person name="Yukawa K."/>
            <person name="Zhong H."/>
            <person name="Yano M."/>
            <person name="Yuan Q."/>
            <person name="Ouyang S."/>
            <person name="Liu J."/>
            <person name="Jones K.M."/>
            <person name="Gansberger K."/>
            <person name="Moffat K."/>
            <person name="Hill J."/>
            <person name="Bera J."/>
            <person name="Fadrosh D."/>
            <person name="Jin S."/>
            <person name="Johri S."/>
            <person name="Kim M."/>
            <person name="Overton L."/>
            <person name="Reardon M."/>
            <person name="Tsitrin T."/>
            <person name="Vuong H."/>
            <person name="Weaver B."/>
            <person name="Ciecko A."/>
            <person name="Tallon L."/>
            <person name="Jackson J."/>
            <person name="Pai G."/>
            <person name="Aken S.V."/>
            <person name="Utterback T."/>
            <person name="Reidmuller S."/>
            <person name="Feldblyum T."/>
            <person name="Hsiao J."/>
            <person name="Zismann V."/>
            <person name="Iobst S."/>
            <person name="de Vazeille A.R."/>
            <person name="Buell C.R."/>
            <person name="Ying K."/>
            <person name="Li Y."/>
            <person name="Lu T."/>
            <person name="Huang Y."/>
            <person name="Zhao Q."/>
            <person name="Feng Q."/>
            <person name="Zhang L."/>
            <person name="Zhu J."/>
            <person name="Weng Q."/>
            <person name="Mu J."/>
            <person name="Lu Y."/>
            <person name="Fan D."/>
            <person name="Liu Y."/>
            <person name="Guan J."/>
            <person name="Zhang Y."/>
            <person name="Yu S."/>
            <person name="Liu X."/>
            <person name="Zhang Y."/>
            <person name="Hong G."/>
            <person name="Han B."/>
            <person name="Choisne N."/>
            <person name="Demange N."/>
            <person name="Orjeda G."/>
            <person name="Samain S."/>
            <person name="Cattolico L."/>
            <person name="Pelletier E."/>
            <person name="Couloux A."/>
            <person name="Segurens B."/>
            <person name="Wincker P."/>
            <person name="D'Hont A."/>
            <person name="Scarpelli C."/>
            <person name="Weissenbach J."/>
            <person name="Salanoubat M."/>
            <person name="Quetier F."/>
            <person name="Yu Y."/>
            <person name="Kim H.R."/>
            <person name="Rambo T."/>
            <person name="Currie J."/>
            <person name="Collura K."/>
            <person name="Luo M."/>
            <person name="Yang T."/>
            <person name="Ammiraju J.S.S."/>
            <person name="Engler F."/>
            <person name="Soderlund C."/>
            <person name="Wing R.A."/>
            <person name="Palmer L.E."/>
            <person name="de la Bastide M."/>
            <person name="Spiegel L."/>
            <person name="Nascimento L."/>
            <person name="Zutavern T."/>
            <person name="O'Shaughnessy A."/>
            <person name="Dike S."/>
            <person name="Dedhia N."/>
            <person name="Preston R."/>
            <person name="Balija V."/>
            <person name="McCombie W.R."/>
            <person name="Chow T."/>
            <person name="Chen H."/>
            <person name="Chung M."/>
            <person name="Chen C."/>
            <person name="Shaw J."/>
            <person name="Wu H."/>
            <person name="Hsiao K."/>
            <person name="Chao Y."/>
            <person name="Chu M."/>
            <person name="Cheng C."/>
            <person name="Hour A."/>
            <person name="Lee P."/>
            <person name="Lin S."/>
            <person name="Lin Y."/>
            <person name="Liou J."/>
            <person name="Liu S."/>
            <person name="Hsing Y."/>
            <person name="Raghuvanshi S."/>
            <person name="Mohanty A."/>
            <person name="Bharti A.K."/>
            <person name="Gaur A."/>
            <person name="Gupta V."/>
            <person name="Kumar D."/>
            <person name="Ravi V."/>
            <person name="Vij S."/>
            <person name="Kapur A."/>
            <person name="Khurana P."/>
            <person name="Khurana P."/>
            <person name="Khurana J.P."/>
            <person name="Tyagi A.K."/>
            <person name="Gaikwad K."/>
            <person name="Singh A."/>
            <person name="Dalal V."/>
            <person name="Srivastava S."/>
            <person name="Dixit A."/>
            <person name="Pal A.K."/>
            <person name="Ghazi I.A."/>
            <person name="Yadav M."/>
            <person name="Pandit A."/>
            <person name="Bhargava A."/>
            <person name="Sureshbabu K."/>
            <person name="Batra K."/>
            <person name="Sharma T.R."/>
            <person name="Mohapatra T."/>
            <person name="Singh N.K."/>
            <person name="Messing J."/>
            <person name="Nelson A.B."/>
            <person name="Fuks G."/>
            <person name="Kavchok S."/>
            <person name="Keizer G."/>
            <person name="Linton E."/>
            <person name="Llaca V."/>
            <person name="Song R."/>
            <person name="Tanyolac B."/>
            <person name="Young S."/>
            <person name="Ho-Il K."/>
            <person name="Hahn J.H."/>
            <person name="Sangsakoo G."/>
            <person name="Vanavichit A."/>
            <person name="de Mattos Luiz.A.T."/>
            <person name="Zimmer P.D."/>
            <person name="Malone G."/>
            <person name="Dellagostin O."/>
            <person name="de Oliveira A.C."/>
            <person name="Bevan M."/>
            <person name="Bancroft I."/>
            <person name="Minx P."/>
            <person name="Cordum H."/>
            <person name="Wilson R."/>
            <person name="Cheng Z."/>
            <person name="Jin W."/>
            <person name="Jiang J."/>
            <person name="Leong S.A."/>
            <person name="Iwama H."/>
            <person name="Gojobori T."/>
            <person name="Itoh T."/>
            <person name="Niimura Y."/>
            <person name="Fujii Y."/>
            <person name="Habara T."/>
            <person name="Sakai H."/>
            <person name="Sato Y."/>
            <person name="Wilson G."/>
            <person name="Kumar K."/>
            <person name="McCouch S."/>
            <person name="Juretic N."/>
            <person name="Hoen D."/>
            <person name="Wright S."/>
            <person name="Bruskiewich R."/>
            <person name="Bureau T."/>
            <person name="Miyao A."/>
            <person name="Hirochika H."/>
            <person name="Nishikawa T."/>
            <person name="Kadowaki K."/>
            <person name="Sugiura M."/>
            <person name="Burr B."/>
            <person name="Sasaki T."/>
        </authorList>
    </citation>
    <scope>NUCLEOTIDE SEQUENCE [LARGE SCALE GENOMIC DNA]</scope>
    <source>
        <strain evidence="4">cv. Nipponbare</strain>
    </source>
</reference>
<evidence type="ECO:0000313" key="4">
    <source>
        <dbReference type="Proteomes" id="UP000000763"/>
    </source>
</evidence>
<organism evidence="3 4">
    <name type="scientific">Oryza sativa subsp. japonica</name>
    <name type="common">Rice</name>
    <dbReference type="NCBI Taxonomy" id="39947"/>
    <lineage>
        <taxon>Eukaryota</taxon>
        <taxon>Viridiplantae</taxon>
        <taxon>Streptophyta</taxon>
        <taxon>Embryophyta</taxon>
        <taxon>Tracheophyta</taxon>
        <taxon>Spermatophyta</taxon>
        <taxon>Magnoliopsida</taxon>
        <taxon>Liliopsida</taxon>
        <taxon>Poales</taxon>
        <taxon>Poaceae</taxon>
        <taxon>BOP clade</taxon>
        <taxon>Oryzoideae</taxon>
        <taxon>Oryzeae</taxon>
        <taxon>Oryzinae</taxon>
        <taxon>Oryza</taxon>
        <taxon>Oryza sativa</taxon>
    </lineage>
</organism>